<dbReference type="AlphaFoldDB" id="A0AAE1RZD7"/>
<dbReference type="Proteomes" id="UP001291623">
    <property type="component" value="Unassembled WGS sequence"/>
</dbReference>
<comment type="similarity">
    <text evidence="1">Belongs to the LOB domain-containing protein family.</text>
</comment>
<name>A0AAE1RZD7_9SOLA</name>
<organism evidence="4 5">
    <name type="scientific">Anisodus tanguticus</name>
    <dbReference type="NCBI Taxonomy" id="243964"/>
    <lineage>
        <taxon>Eukaryota</taxon>
        <taxon>Viridiplantae</taxon>
        <taxon>Streptophyta</taxon>
        <taxon>Embryophyta</taxon>
        <taxon>Tracheophyta</taxon>
        <taxon>Spermatophyta</taxon>
        <taxon>Magnoliopsida</taxon>
        <taxon>eudicotyledons</taxon>
        <taxon>Gunneridae</taxon>
        <taxon>Pentapetalae</taxon>
        <taxon>asterids</taxon>
        <taxon>lamiids</taxon>
        <taxon>Solanales</taxon>
        <taxon>Solanaceae</taxon>
        <taxon>Solanoideae</taxon>
        <taxon>Hyoscyameae</taxon>
        <taxon>Anisodus</taxon>
    </lineage>
</organism>
<sequence length="304" mass="34407">MSSSNSPCAACKLLRRKCTQECVFAPYFPPDQPQKFTNVHKVFGASNVAKLLNELNATQREDAVNSLAYEAEYRLRDPVYGCVGLISILQHKLKQVQDDLLNAKKELATYIGPQAMLPMLQHPGYIQQHPNNPSSSTMMPYNMQQMLGMPTGMQQHGAQLVMRDPQQQQQQQQQQNQQQVIEAHQLAAAMAAREQQEMLRTYEQQQPPPQQYHILNLESVSLSASPVGATGFHQMGSPFSLASFDNNPYQTQQTQQEQHHGQVQVQPHQLLQQQQQQQLPQQPQTPQQQQRANSEEERSIGPSC</sequence>
<keyword evidence="5" id="KW-1185">Reference proteome</keyword>
<dbReference type="PROSITE" id="PS50891">
    <property type="entry name" value="LOB"/>
    <property type="match status" value="1"/>
</dbReference>
<feature type="region of interest" description="Disordered" evidence="2">
    <location>
        <begin position="155"/>
        <end position="179"/>
    </location>
</feature>
<feature type="compositionally biased region" description="Low complexity" evidence="2">
    <location>
        <begin position="250"/>
        <end position="290"/>
    </location>
</feature>
<feature type="compositionally biased region" description="Basic and acidic residues" evidence="2">
    <location>
        <begin position="293"/>
        <end position="304"/>
    </location>
</feature>
<evidence type="ECO:0000313" key="5">
    <source>
        <dbReference type="Proteomes" id="UP001291623"/>
    </source>
</evidence>
<dbReference type="PANTHER" id="PTHR31301">
    <property type="entry name" value="LOB DOMAIN-CONTAINING PROTEIN 4-RELATED"/>
    <property type="match status" value="1"/>
</dbReference>
<evidence type="ECO:0000313" key="4">
    <source>
        <dbReference type="EMBL" id="KAK4360665.1"/>
    </source>
</evidence>
<proteinExistence type="inferred from homology"/>
<evidence type="ECO:0000256" key="2">
    <source>
        <dbReference type="SAM" id="MobiDB-lite"/>
    </source>
</evidence>
<evidence type="ECO:0000256" key="1">
    <source>
        <dbReference type="ARBA" id="ARBA00005474"/>
    </source>
</evidence>
<dbReference type="PANTHER" id="PTHR31301:SF68">
    <property type="entry name" value="LOB DOMAIN-CONTAINING PROTEIN 32-RELATED"/>
    <property type="match status" value="1"/>
</dbReference>
<gene>
    <name evidence="4" type="ORF">RND71_019617</name>
</gene>
<evidence type="ECO:0000259" key="3">
    <source>
        <dbReference type="PROSITE" id="PS50891"/>
    </source>
</evidence>
<feature type="domain" description="LOB" evidence="3">
    <location>
        <begin position="6"/>
        <end position="107"/>
    </location>
</feature>
<dbReference type="InterPro" id="IPR004883">
    <property type="entry name" value="LOB"/>
</dbReference>
<accession>A0AAE1RZD7</accession>
<feature type="region of interest" description="Disordered" evidence="2">
    <location>
        <begin position="243"/>
        <end position="304"/>
    </location>
</feature>
<reference evidence="4" key="1">
    <citation type="submission" date="2023-12" db="EMBL/GenBank/DDBJ databases">
        <title>Genome assembly of Anisodus tanguticus.</title>
        <authorList>
            <person name="Wang Y.-J."/>
        </authorList>
    </citation>
    <scope>NUCLEOTIDE SEQUENCE</scope>
    <source>
        <strain evidence="4">KB-2021</strain>
        <tissue evidence="4">Leaf</tissue>
    </source>
</reference>
<comment type="caution">
    <text evidence="4">The sequence shown here is derived from an EMBL/GenBank/DDBJ whole genome shotgun (WGS) entry which is preliminary data.</text>
</comment>
<protein>
    <recommendedName>
        <fullName evidence="3">LOB domain-containing protein</fullName>
    </recommendedName>
</protein>
<dbReference type="EMBL" id="JAVYJV010000010">
    <property type="protein sequence ID" value="KAK4360665.1"/>
    <property type="molecule type" value="Genomic_DNA"/>
</dbReference>
<feature type="compositionally biased region" description="Low complexity" evidence="2">
    <location>
        <begin position="166"/>
        <end position="179"/>
    </location>
</feature>
<dbReference type="Pfam" id="PF03195">
    <property type="entry name" value="LOB"/>
    <property type="match status" value="1"/>
</dbReference>